<keyword evidence="3" id="KW-1185">Reference proteome</keyword>
<evidence type="ECO:0000256" key="1">
    <source>
        <dbReference type="SAM" id="MobiDB-lite"/>
    </source>
</evidence>
<evidence type="ECO:0000313" key="2">
    <source>
        <dbReference type="EMBL" id="KAF7346221.1"/>
    </source>
</evidence>
<dbReference type="EMBL" id="JACAZH010000019">
    <property type="protein sequence ID" value="KAF7346221.1"/>
    <property type="molecule type" value="Genomic_DNA"/>
</dbReference>
<gene>
    <name evidence="2" type="ORF">MSAN_01849000</name>
</gene>
<dbReference type="OrthoDB" id="5343383at2759"/>
<accession>A0A8H6XTN6</accession>
<comment type="caution">
    <text evidence="2">The sequence shown here is derived from an EMBL/GenBank/DDBJ whole genome shotgun (WGS) entry which is preliminary data.</text>
</comment>
<sequence length="402" mass="46270">MVSGAYNKPYPWPWVQPSILTTTAEEERSQRNYWLDADLEESDDADSDYVPSQGSSDASDTDDSESQIAASTSDDGISVSELEYIRTDAQTARMVSSSTESLRALDEQEILDRQIADLVKAEEDAANAYNPDEVVSSITELYELLVTMSHWPQGSVRYPPHIDPPVDEKLAVQLGYDHGAISIMHQLPYLTPEAIGNNDVVARTRFADYTLESHLREGRRPYPYMYYDGCPDLDPWLLPLMLPGRDGSHVILDTRLGVIRAYDTERGPQRGTVEWQRHGKVLDAERDEVMWTEYRRATLVPAARYLSEIIYAYRSLSRLPIIDPVRNDPTEERQPSYYVWLAEKEREEQETLLSLYRECGWPEAWRRAEFVERWKVKKEEIDARVRQAMLQEGGGKRKRNRV</sequence>
<evidence type="ECO:0000313" key="3">
    <source>
        <dbReference type="Proteomes" id="UP000623467"/>
    </source>
</evidence>
<dbReference type="AlphaFoldDB" id="A0A8H6XTN6"/>
<reference evidence="2" key="1">
    <citation type="submission" date="2020-05" db="EMBL/GenBank/DDBJ databases">
        <title>Mycena genomes resolve the evolution of fungal bioluminescence.</title>
        <authorList>
            <person name="Tsai I.J."/>
        </authorList>
    </citation>
    <scope>NUCLEOTIDE SEQUENCE</scope>
    <source>
        <strain evidence="2">160909Yilan</strain>
    </source>
</reference>
<name>A0A8H6XTN6_9AGAR</name>
<feature type="region of interest" description="Disordered" evidence="1">
    <location>
        <begin position="23"/>
        <end position="75"/>
    </location>
</feature>
<proteinExistence type="predicted"/>
<feature type="compositionally biased region" description="Acidic residues" evidence="1">
    <location>
        <begin position="37"/>
        <end position="47"/>
    </location>
</feature>
<dbReference type="Proteomes" id="UP000623467">
    <property type="component" value="Unassembled WGS sequence"/>
</dbReference>
<protein>
    <submittedName>
        <fullName evidence="2">Uncharacterized protein</fullName>
    </submittedName>
</protein>
<organism evidence="2 3">
    <name type="scientific">Mycena sanguinolenta</name>
    <dbReference type="NCBI Taxonomy" id="230812"/>
    <lineage>
        <taxon>Eukaryota</taxon>
        <taxon>Fungi</taxon>
        <taxon>Dikarya</taxon>
        <taxon>Basidiomycota</taxon>
        <taxon>Agaricomycotina</taxon>
        <taxon>Agaricomycetes</taxon>
        <taxon>Agaricomycetidae</taxon>
        <taxon>Agaricales</taxon>
        <taxon>Marasmiineae</taxon>
        <taxon>Mycenaceae</taxon>
        <taxon>Mycena</taxon>
    </lineage>
</organism>